<reference evidence="3" key="2">
    <citation type="journal article" date="2020" name="Int. J. Syst. Evol. Microbiol.">
        <title>Genomic insights into a novel species Rhodoferax aquaticus sp. nov., isolated from freshwater.</title>
        <authorList>
            <person name="Li T."/>
            <person name="Zhuo Y."/>
            <person name="Jin C.Z."/>
            <person name="Wu X."/>
            <person name="Ko S.R."/>
            <person name="Jin F.J."/>
            <person name="Ahn C.Y."/>
            <person name="Oh H.M."/>
            <person name="Lee H.G."/>
            <person name="Jin L."/>
        </authorList>
    </citation>
    <scope>NUCLEOTIDE SEQUENCE [LARGE SCALE GENOMIC DNA]</scope>
    <source>
        <strain evidence="3">Gr-4</strain>
    </source>
</reference>
<dbReference type="KEGG" id="rhg:EXZ61_04160"/>
<evidence type="ECO:0000313" key="2">
    <source>
        <dbReference type="EMBL" id="QDL53434.1"/>
    </source>
</evidence>
<reference evidence="3" key="1">
    <citation type="submission" date="2019-02" db="EMBL/GenBank/DDBJ databases">
        <title>Complete genome sequence of Rhodoferax sp. Gr-4.</title>
        <authorList>
            <person name="Jin L."/>
        </authorList>
    </citation>
    <scope>NUCLEOTIDE SEQUENCE [LARGE SCALE GENOMIC DNA]</scope>
    <source>
        <strain evidence="3">Gr-4</strain>
    </source>
</reference>
<dbReference type="Pfam" id="PF07007">
    <property type="entry name" value="LprI"/>
    <property type="match status" value="1"/>
</dbReference>
<protein>
    <submittedName>
        <fullName evidence="2">DUF1311 domain-containing protein</fullName>
    </submittedName>
</protein>
<dbReference type="EMBL" id="CP036282">
    <property type="protein sequence ID" value="QDL53434.1"/>
    <property type="molecule type" value="Genomic_DNA"/>
</dbReference>
<feature type="domain" description="Lysozyme inhibitor LprI-like N-terminal" evidence="1">
    <location>
        <begin position="75"/>
        <end position="148"/>
    </location>
</feature>
<dbReference type="AlphaFoldDB" id="A0A515ELA7"/>
<dbReference type="Proteomes" id="UP000317365">
    <property type="component" value="Chromosome"/>
</dbReference>
<proteinExistence type="predicted"/>
<dbReference type="PANTHER" id="PTHR37549:SF1">
    <property type="entry name" value="LIPOPROTEIN LPRI"/>
    <property type="match status" value="1"/>
</dbReference>
<gene>
    <name evidence="2" type="ORF">EXZ61_04160</name>
</gene>
<sequence>MADWVKHTALLGYKSMTYRFRERNHDQQRSCSQDRFHFYIKLGLLKPYACAMKKLTISTALALLTFQAVAASFDCSKASTYVERTICTDAQLERLDVALAENYKGMLASDFGGSRKLLQEEQLRWLTQRNQCKTAKCLIDAYRKRVDETCDYGVVTGVHPVCTPSEDIK</sequence>
<dbReference type="PANTHER" id="PTHR37549">
    <property type="entry name" value="LIPOPROTEIN LPRI"/>
    <property type="match status" value="1"/>
</dbReference>
<organism evidence="2 3">
    <name type="scientific">Rhodoferax aquaticus</name>
    <dbReference type="NCBI Taxonomy" id="2527691"/>
    <lineage>
        <taxon>Bacteria</taxon>
        <taxon>Pseudomonadati</taxon>
        <taxon>Pseudomonadota</taxon>
        <taxon>Betaproteobacteria</taxon>
        <taxon>Burkholderiales</taxon>
        <taxon>Comamonadaceae</taxon>
        <taxon>Rhodoferax</taxon>
    </lineage>
</organism>
<dbReference type="GO" id="GO:0005576">
    <property type="term" value="C:extracellular region"/>
    <property type="evidence" value="ECO:0007669"/>
    <property type="project" value="TreeGrafter"/>
</dbReference>
<evidence type="ECO:0000313" key="3">
    <source>
        <dbReference type="Proteomes" id="UP000317365"/>
    </source>
</evidence>
<name>A0A515ELA7_9BURK</name>
<accession>A0A515ELA7</accession>
<keyword evidence="3" id="KW-1185">Reference proteome</keyword>
<evidence type="ECO:0000259" key="1">
    <source>
        <dbReference type="Pfam" id="PF07007"/>
    </source>
</evidence>
<dbReference type="Gene3D" id="1.20.1270.180">
    <property type="match status" value="1"/>
</dbReference>
<dbReference type="InterPro" id="IPR009739">
    <property type="entry name" value="LprI-like_N"/>
</dbReference>
<dbReference type="InterPro" id="IPR052755">
    <property type="entry name" value="Lysozyme_Inhibitor_LprI"/>
</dbReference>